<gene>
    <name evidence="2" type="ORF">GCM10010992_13830</name>
</gene>
<dbReference type="RefSeq" id="WP_188617341.1">
    <property type="nucleotide sequence ID" value="NZ_BMLV01000002.1"/>
</dbReference>
<feature type="signal peptide" evidence="1">
    <location>
        <begin position="1"/>
        <end position="20"/>
    </location>
</feature>
<reference evidence="3" key="1">
    <citation type="journal article" date="2019" name="Int. J. Syst. Evol. Microbiol.">
        <title>The Global Catalogue of Microorganisms (GCM) 10K type strain sequencing project: providing services to taxonomists for standard genome sequencing and annotation.</title>
        <authorList>
            <consortium name="The Broad Institute Genomics Platform"/>
            <consortium name="The Broad Institute Genome Sequencing Center for Infectious Disease"/>
            <person name="Wu L."/>
            <person name="Ma J."/>
        </authorList>
    </citation>
    <scope>NUCLEOTIDE SEQUENCE [LARGE SCALE GENOMIC DNA]</scope>
    <source>
        <strain evidence="3">CGMCC 1.7656</strain>
    </source>
</reference>
<protein>
    <recommendedName>
        <fullName evidence="4">Outer membrane protein beta-barrel domain-containing protein</fullName>
    </recommendedName>
</protein>
<dbReference type="EMBL" id="BMLV01000002">
    <property type="protein sequence ID" value="GGP03852.1"/>
    <property type="molecule type" value="Genomic_DNA"/>
</dbReference>
<dbReference type="Pfam" id="PF20351">
    <property type="entry name" value="DUF6646"/>
    <property type="match status" value="1"/>
</dbReference>
<organism evidence="2 3">
    <name type="scientific">Cloacibacterium rupense</name>
    <dbReference type="NCBI Taxonomy" id="517423"/>
    <lineage>
        <taxon>Bacteria</taxon>
        <taxon>Pseudomonadati</taxon>
        <taxon>Bacteroidota</taxon>
        <taxon>Flavobacteriia</taxon>
        <taxon>Flavobacteriales</taxon>
        <taxon>Weeksellaceae</taxon>
    </lineage>
</organism>
<dbReference type="InterPro" id="IPR046588">
    <property type="entry name" value="DUF6646"/>
</dbReference>
<evidence type="ECO:0000256" key="1">
    <source>
        <dbReference type="SAM" id="SignalP"/>
    </source>
</evidence>
<sequence length="145" mass="15689">MKKIALLFILFIGQATFAQAWEGKGDQKVQVGFNGWGNGTGITATYDYGISKVVSLGAGANFYFDGYKDSNKDNNFFAFGRVNFHLQDVLGMPSQWDLYPGVDVGVIGNTFGLGAHLGVRYFFNNNVGAFIEAGNNGSLGVSFNF</sequence>
<proteinExistence type="predicted"/>
<dbReference type="Proteomes" id="UP000620064">
    <property type="component" value="Unassembled WGS sequence"/>
</dbReference>
<comment type="caution">
    <text evidence="2">The sequence shown here is derived from an EMBL/GenBank/DDBJ whole genome shotgun (WGS) entry which is preliminary data.</text>
</comment>
<evidence type="ECO:0008006" key="4">
    <source>
        <dbReference type="Google" id="ProtNLM"/>
    </source>
</evidence>
<keyword evidence="1" id="KW-0732">Signal</keyword>
<feature type="chain" id="PRO_5046062340" description="Outer membrane protein beta-barrel domain-containing protein" evidence="1">
    <location>
        <begin position="21"/>
        <end position="145"/>
    </location>
</feature>
<evidence type="ECO:0000313" key="2">
    <source>
        <dbReference type="EMBL" id="GGP03852.1"/>
    </source>
</evidence>
<name>A0ABQ2NJK5_9FLAO</name>
<keyword evidence="3" id="KW-1185">Reference proteome</keyword>
<evidence type="ECO:0000313" key="3">
    <source>
        <dbReference type="Proteomes" id="UP000620064"/>
    </source>
</evidence>
<accession>A0ABQ2NJK5</accession>